<comment type="caution">
    <text evidence="6">The sequence shown here is derived from an EMBL/GenBank/DDBJ whole genome shotgun (WGS) entry which is preliminary data.</text>
</comment>
<organism evidence="6">
    <name type="scientific">marine sediment metagenome</name>
    <dbReference type="NCBI Taxonomy" id="412755"/>
    <lineage>
        <taxon>unclassified sequences</taxon>
        <taxon>metagenomes</taxon>
        <taxon>ecological metagenomes</taxon>
    </lineage>
</organism>
<dbReference type="PANTHER" id="PTHR43289:SF34">
    <property type="entry name" value="SERINE_THREONINE-PROTEIN KINASE YBDM-RELATED"/>
    <property type="match status" value="1"/>
</dbReference>
<evidence type="ECO:0000256" key="3">
    <source>
        <dbReference type="ARBA" id="ARBA00022777"/>
    </source>
</evidence>
<dbReference type="AlphaFoldDB" id="X0TY99"/>
<keyword evidence="2" id="KW-0547">Nucleotide-binding</keyword>
<protein>
    <recommendedName>
        <fullName evidence="5">Protein kinase domain-containing protein</fullName>
    </recommendedName>
</protein>
<evidence type="ECO:0000256" key="1">
    <source>
        <dbReference type="ARBA" id="ARBA00022679"/>
    </source>
</evidence>
<name>X0TY99_9ZZZZ</name>
<dbReference type="EMBL" id="BARS01012974">
    <property type="protein sequence ID" value="GAF92116.1"/>
    <property type="molecule type" value="Genomic_DNA"/>
</dbReference>
<dbReference type="PANTHER" id="PTHR43289">
    <property type="entry name" value="MITOGEN-ACTIVATED PROTEIN KINASE KINASE KINASE 20-RELATED"/>
    <property type="match status" value="1"/>
</dbReference>
<gene>
    <name evidence="6" type="ORF">S01H1_22816</name>
</gene>
<dbReference type="Gene3D" id="3.30.200.20">
    <property type="entry name" value="Phosphorylase Kinase, domain 1"/>
    <property type="match status" value="1"/>
</dbReference>
<dbReference type="PROSITE" id="PS50011">
    <property type="entry name" value="PROTEIN_KINASE_DOM"/>
    <property type="match status" value="1"/>
</dbReference>
<evidence type="ECO:0000259" key="5">
    <source>
        <dbReference type="PROSITE" id="PS50011"/>
    </source>
</evidence>
<dbReference type="GO" id="GO:0005524">
    <property type="term" value="F:ATP binding"/>
    <property type="evidence" value="ECO:0007669"/>
    <property type="project" value="UniProtKB-KW"/>
</dbReference>
<reference evidence="6" key="1">
    <citation type="journal article" date="2014" name="Front. Microbiol.">
        <title>High frequency of phylogenetically diverse reductive dehalogenase-homologous genes in deep subseafloor sedimentary metagenomes.</title>
        <authorList>
            <person name="Kawai M."/>
            <person name="Futagami T."/>
            <person name="Toyoda A."/>
            <person name="Takaki Y."/>
            <person name="Nishi S."/>
            <person name="Hori S."/>
            <person name="Arai W."/>
            <person name="Tsubouchi T."/>
            <person name="Morono Y."/>
            <person name="Uchiyama I."/>
            <person name="Ito T."/>
            <person name="Fujiyama A."/>
            <person name="Inagaki F."/>
            <person name="Takami H."/>
        </authorList>
    </citation>
    <scope>NUCLEOTIDE SEQUENCE</scope>
    <source>
        <strain evidence="6">Expedition CK06-06</strain>
    </source>
</reference>
<accession>X0TY99</accession>
<keyword evidence="4" id="KW-0067">ATP-binding</keyword>
<dbReference type="InterPro" id="IPR011009">
    <property type="entry name" value="Kinase-like_dom_sf"/>
</dbReference>
<evidence type="ECO:0000313" key="6">
    <source>
        <dbReference type="EMBL" id="GAF92116.1"/>
    </source>
</evidence>
<evidence type="ECO:0000256" key="2">
    <source>
        <dbReference type="ARBA" id="ARBA00022741"/>
    </source>
</evidence>
<dbReference type="SUPFAM" id="SSF56112">
    <property type="entry name" value="Protein kinase-like (PK-like)"/>
    <property type="match status" value="1"/>
</dbReference>
<feature type="domain" description="Protein kinase" evidence="5">
    <location>
        <begin position="9"/>
        <end position="123"/>
    </location>
</feature>
<dbReference type="Pfam" id="PF00069">
    <property type="entry name" value="Pkinase"/>
    <property type="match status" value="1"/>
</dbReference>
<dbReference type="GO" id="GO:0004674">
    <property type="term" value="F:protein serine/threonine kinase activity"/>
    <property type="evidence" value="ECO:0007669"/>
    <property type="project" value="TreeGrafter"/>
</dbReference>
<dbReference type="PROSITE" id="PS00107">
    <property type="entry name" value="PROTEIN_KINASE_ATP"/>
    <property type="match status" value="1"/>
</dbReference>
<sequence>MIGKTVSHFKILEKLGEGDTGVVYLSEDSKLGRRVALKLLPANWTRGPEARARFLHEAQTAAALNHPNICVVYEVDEADGQVFLAMEHIEGESVKERIARGPMKIADVIAASLEVGHGLVSRA</sequence>
<proteinExistence type="predicted"/>
<evidence type="ECO:0000256" key="4">
    <source>
        <dbReference type="ARBA" id="ARBA00022840"/>
    </source>
</evidence>
<keyword evidence="1" id="KW-0808">Transferase</keyword>
<dbReference type="InterPro" id="IPR000719">
    <property type="entry name" value="Prot_kinase_dom"/>
</dbReference>
<keyword evidence="3" id="KW-0418">Kinase</keyword>
<dbReference type="InterPro" id="IPR017441">
    <property type="entry name" value="Protein_kinase_ATP_BS"/>
</dbReference>
<feature type="non-terminal residue" evidence="6">
    <location>
        <position position="123"/>
    </location>
</feature>